<name>A0A481TB04_HHV2</name>
<feature type="compositionally biased region" description="Gly residues" evidence="1">
    <location>
        <begin position="358"/>
        <end position="369"/>
    </location>
</feature>
<feature type="compositionally biased region" description="Low complexity" evidence="1">
    <location>
        <begin position="32"/>
        <end position="48"/>
    </location>
</feature>
<feature type="compositionally biased region" description="Low complexity" evidence="1">
    <location>
        <begin position="375"/>
        <end position="420"/>
    </location>
</feature>
<feature type="region of interest" description="Disordered" evidence="1">
    <location>
        <begin position="86"/>
        <end position="108"/>
    </location>
</feature>
<organism evidence="2">
    <name type="scientific">Human herpesvirus 2</name>
    <name type="common">HHV-2</name>
    <name type="synonym">Human herpes simplex virus 2</name>
    <dbReference type="NCBI Taxonomy" id="10310"/>
    <lineage>
        <taxon>Viruses</taxon>
        <taxon>Duplodnaviria</taxon>
        <taxon>Heunggongvirae</taxon>
        <taxon>Peploviricota</taxon>
        <taxon>Herviviricetes</taxon>
        <taxon>Herpesvirales</taxon>
        <taxon>Orthoherpesviridae</taxon>
        <taxon>Alphaherpesvirinae</taxon>
        <taxon>Simplexvirus</taxon>
        <taxon>Simplexvirus humanalpha2</taxon>
    </lineage>
</organism>
<feature type="region of interest" description="Disordered" evidence="1">
    <location>
        <begin position="162"/>
        <end position="206"/>
    </location>
</feature>
<evidence type="ECO:0000256" key="1">
    <source>
        <dbReference type="SAM" id="MobiDB-lite"/>
    </source>
</evidence>
<feature type="compositionally biased region" description="Basic residues" evidence="1">
    <location>
        <begin position="337"/>
        <end position="348"/>
    </location>
</feature>
<sequence length="526" mass="54181">MRREAWAAGAAARLLARGHVNNDTGVLSAAAGAGRCRPGPAPEPAAAAEQRRGLRGLRTLPGSPCPPSCCFSARLSFPLLSLSPPSPPLSLPPPPLSPPSSRPAAHSPLGLSGCGAWVSFVGRRGGRRDSRRAGEWKARGCRRRIGTPHLLPFHPPFFRFPPPPPPPPFLRPPASPRTPPPPCFPHRSPPRPPPRLGCLGGGGGGRRAAGGCGRGVGGWAGGGGGGPAASRRDPAGGARRRSGWGESVVGVFSCPPPPLPPRPPPRPRFCRPRAPVWTPGWAAGGVPWVWRRGAGRGRGSLVRRSKEKIATVCSSVCSARRRGPPAGRGGGAGPGSRRGRKERPRKRREGAPARRGRPGGGARRPGGGARRPAGRGRAAAGRGRAAAGRGRAAAGRGRAAAGRGRAAAGRGRAAAGRGRAFPASPLGFPRPITCAQGRGGRGGGEDAGEGRTRGIYKAVESAGMGILDPRDSVARGCLVWTFFMREQGGLPVTLSARYGVRLSVWACRYGSLGGVGWVTGNRICSS</sequence>
<protein>
    <submittedName>
        <fullName evidence="2">Uncharacterized protein</fullName>
    </submittedName>
</protein>
<evidence type="ECO:0000313" key="2">
    <source>
        <dbReference type="EMBL" id="QBH78584.1"/>
    </source>
</evidence>
<organismHost>
    <name type="scientific">Homo sapiens</name>
    <name type="common">Human</name>
    <dbReference type="NCBI Taxonomy" id="9606"/>
</organismHost>
<reference evidence="2" key="1">
    <citation type="submission" date="2018-08" db="EMBL/GenBank/DDBJ databases">
        <title>HSV2 whole genome sequences from clinical isolates.</title>
        <authorList>
            <person name="Roychoudhury P."/>
            <person name="Greninger A.L."/>
            <person name="Jerome K.R."/>
            <person name="Johnston C."/>
            <person name="Wald A."/>
            <person name="Xie H."/>
        </authorList>
    </citation>
    <scope>NUCLEOTIDE SEQUENCE</scope>
    <source>
        <strain evidence="2">2002-14972</strain>
    </source>
</reference>
<feature type="region of interest" description="Disordered" evidence="1">
    <location>
        <begin position="319"/>
        <end position="449"/>
    </location>
</feature>
<feature type="compositionally biased region" description="Pro residues" evidence="1">
    <location>
        <begin position="86"/>
        <end position="101"/>
    </location>
</feature>
<proteinExistence type="predicted"/>
<feature type="region of interest" description="Disordered" evidence="1">
    <location>
        <begin position="32"/>
        <end position="51"/>
    </location>
</feature>
<feature type="compositionally biased region" description="Gly residues" evidence="1">
    <location>
        <begin position="326"/>
        <end position="336"/>
    </location>
</feature>
<accession>A0A481TB04</accession>
<feature type="region of interest" description="Disordered" evidence="1">
    <location>
        <begin position="219"/>
        <end position="243"/>
    </location>
</feature>
<feature type="compositionally biased region" description="Pro residues" evidence="1">
    <location>
        <begin position="162"/>
        <end position="184"/>
    </location>
</feature>
<dbReference type="EMBL" id="MH790585">
    <property type="protein sequence ID" value="QBH78584.1"/>
    <property type="molecule type" value="Genomic_DNA"/>
</dbReference>